<evidence type="ECO:0000256" key="16">
    <source>
        <dbReference type="ARBA" id="ARBA00032853"/>
    </source>
</evidence>
<comment type="catalytic activity">
    <reaction evidence="18 19">
        <text>alpha-ribazole 5'-phosphate + adenosylcob(III)inamide-GDP = adenosylcob(III)alamin 5'-phosphate + GMP + H(+)</text>
        <dbReference type="Rhea" id="RHEA:23560"/>
        <dbReference type="ChEBI" id="CHEBI:15378"/>
        <dbReference type="ChEBI" id="CHEBI:57918"/>
        <dbReference type="ChEBI" id="CHEBI:58115"/>
        <dbReference type="ChEBI" id="CHEBI:60487"/>
        <dbReference type="ChEBI" id="CHEBI:60493"/>
        <dbReference type="EC" id="2.7.8.26"/>
    </reaction>
</comment>
<keyword evidence="7 19" id="KW-1003">Cell membrane</keyword>
<evidence type="ECO:0000256" key="11">
    <source>
        <dbReference type="ARBA" id="ARBA00022842"/>
    </source>
</evidence>
<keyword evidence="13 19" id="KW-0472">Membrane</keyword>
<dbReference type="InterPro" id="IPR003805">
    <property type="entry name" value="CobS"/>
</dbReference>
<dbReference type="KEGG" id="ahal:FTX54_003130"/>
<comment type="cofactor">
    <cofactor evidence="1 19">
        <name>Mg(2+)</name>
        <dbReference type="ChEBI" id="CHEBI:18420"/>
    </cofactor>
</comment>
<organism evidence="20 21">
    <name type="scientific">Alkalicoccus halolimnae</name>
    <dbReference type="NCBI Taxonomy" id="1667239"/>
    <lineage>
        <taxon>Bacteria</taxon>
        <taxon>Bacillati</taxon>
        <taxon>Bacillota</taxon>
        <taxon>Bacilli</taxon>
        <taxon>Bacillales</taxon>
        <taxon>Bacillaceae</taxon>
        <taxon>Alkalicoccus</taxon>
    </lineage>
</organism>
<dbReference type="OrthoDB" id="9794626at2"/>
<keyword evidence="21" id="KW-1185">Reference proteome</keyword>
<feature type="transmembrane region" description="Helical" evidence="19">
    <location>
        <begin position="187"/>
        <end position="216"/>
    </location>
</feature>
<comment type="catalytic activity">
    <reaction evidence="17 19">
        <text>alpha-ribazole + adenosylcob(III)inamide-GDP = adenosylcob(III)alamin + GMP + H(+)</text>
        <dbReference type="Rhea" id="RHEA:16049"/>
        <dbReference type="ChEBI" id="CHEBI:10329"/>
        <dbReference type="ChEBI" id="CHEBI:15378"/>
        <dbReference type="ChEBI" id="CHEBI:18408"/>
        <dbReference type="ChEBI" id="CHEBI:58115"/>
        <dbReference type="ChEBI" id="CHEBI:60487"/>
        <dbReference type="EC" id="2.7.8.26"/>
    </reaction>
</comment>
<feature type="transmembrane region" description="Helical" evidence="19">
    <location>
        <begin position="62"/>
        <end position="81"/>
    </location>
</feature>
<feature type="transmembrane region" description="Helical" evidence="19">
    <location>
        <begin position="228"/>
        <end position="248"/>
    </location>
</feature>
<evidence type="ECO:0000256" key="2">
    <source>
        <dbReference type="ARBA" id="ARBA00004651"/>
    </source>
</evidence>
<evidence type="ECO:0000256" key="15">
    <source>
        <dbReference type="ARBA" id="ARBA00032605"/>
    </source>
</evidence>
<dbReference type="RefSeq" id="WP_147804945.1">
    <property type="nucleotide sequence ID" value="NZ_CP144914.1"/>
</dbReference>
<dbReference type="NCBIfam" id="TIGR00317">
    <property type="entry name" value="cobS"/>
    <property type="match status" value="1"/>
</dbReference>
<keyword evidence="9 19" id="KW-0808">Transferase</keyword>
<evidence type="ECO:0000256" key="18">
    <source>
        <dbReference type="ARBA" id="ARBA00049504"/>
    </source>
</evidence>
<dbReference type="AlphaFoldDB" id="A0A5C7FF30"/>
<evidence type="ECO:0000256" key="12">
    <source>
        <dbReference type="ARBA" id="ARBA00022989"/>
    </source>
</evidence>
<evidence type="ECO:0000313" key="20">
    <source>
        <dbReference type="EMBL" id="WWD80575.1"/>
    </source>
</evidence>
<dbReference type="GO" id="GO:0051073">
    <property type="term" value="F:adenosylcobinamide-GDP ribazoletransferase activity"/>
    <property type="evidence" value="ECO:0007669"/>
    <property type="project" value="UniProtKB-UniRule"/>
</dbReference>
<evidence type="ECO:0000256" key="3">
    <source>
        <dbReference type="ARBA" id="ARBA00004663"/>
    </source>
</evidence>
<sequence length="253" mass="27918">MKNASAGFLLSMQFLTRIPVPVEVPWNAQTSRWALRAYPLIGLLIGLIPVLFVWMEVSFSPLVQAMMIVTFFVWISGGLHLDGWMDVFDAAGSNAPLDKKWEIMKDPHVGSFGIAALLFLLGWKVVLVHELLVQEASPLIFMIYPALARWKAAVLLTVVPAAKPSGLAHTWQKHITGKDAFLAGVPFAAAFIFSGSFLFIWAAFGAGIFLVLYRLWILKHFKGINGDLAGASIEGGELWTLFILWIFISSGMV</sequence>
<dbReference type="EMBL" id="CP144914">
    <property type="protein sequence ID" value="WWD80575.1"/>
    <property type="molecule type" value="Genomic_DNA"/>
</dbReference>
<dbReference type="HAMAP" id="MF_00719">
    <property type="entry name" value="CobS"/>
    <property type="match status" value="1"/>
</dbReference>
<evidence type="ECO:0000256" key="17">
    <source>
        <dbReference type="ARBA" id="ARBA00048623"/>
    </source>
</evidence>
<name>A0A5C7FF30_9BACI</name>
<dbReference type="PANTHER" id="PTHR34148">
    <property type="entry name" value="ADENOSYLCOBINAMIDE-GDP RIBAZOLETRANSFERASE"/>
    <property type="match status" value="1"/>
</dbReference>
<evidence type="ECO:0000256" key="14">
    <source>
        <dbReference type="ARBA" id="ARBA00025228"/>
    </source>
</evidence>
<proteinExistence type="inferred from homology"/>
<evidence type="ECO:0000256" key="9">
    <source>
        <dbReference type="ARBA" id="ARBA00022679"/>
    </source>
</evidence>
<feature type="transmembrane region" description="Helical" evidence="19">
    <location>
        <begin position="109"/>
        <end position="127"/>
    </location>
</feature>
<dbReference type="EC" id="2.7.8.26" evidence="5 19"/>
<comment type="function">
    <text evidence="14 19">Joins adenosylcobinamide-GDP and alpha-ribazole to generate adenosylcobalamin (Ado-cobalamin). Also synthesizes adenosylcobalamin 5'-phosphate from adenosylcobinamide-GDP and alpha-ribazole 5'-phosphate.</text>
</comment>
<evidence type="ECO:0000256" key="5">
    <source>
        <dbReference type="ARBA" id="ARBA00013200"/>
    </source>
</evidence>
<keyword evidence="8 19" id="KW-0169">Cobalamin biosynthesis</keyword>
<dbReference type="GO" id="GO:0005886">
    <property type="term" value="C:plasma membrane"/>
    <property type="evidence" value="ECO:0007669"/>
    <property type="project" value="UniProtKB-SubCell"/>
</dbReference>
<feature type="transmembrane region" description="Helical" evidence="19">
    <location>
        <begin position="139"/>
        <end position="162"/>
    </location>
</feature>
<dbReference type="Proteomes" id="UP000321816">
    <property type="component" value="Chromosome"/>
</dbReference>
<evidence type="ECO:0000256" key="6">
    <source>
        <dbReference type="ARBA" id="ARBA00015850"/>
    </source>
</evidence>
<dbReference type="PANTHER" id="PTHR34148:SF1">
    <property type="entry name" value="ADENOSYLCOBINAMIDE-GDP RIBAZOLETRANSFERASE"/>
    <property type="match status" value="1"/>
</dbReference>
<comment type="similarity">
    <text evidence="4 19">Belongs to the CobS family.</text>
</comment>
<dbReference type="GO" id="GO:0009236">
    <property type="term" value="P:cobalamin biosynthetic process"/>
    <property type="evidence" value="ECO:0007669"/>
    <property type="project" value="UniProtKB-UniRule"/>
</dbReference>
<protein>
    <recommendedName>
        <fullName evidence="6 19">Adenosylcobinamide-GDP ribazoletransferase</fullName>
        <ecNumber evidence="5 19">2.7.8.26</ecNumber>
    </recommendedName>
    <alternativeName>
        <fullName evidence="16 19">Cobalamin synthase</fullName>
    </alternativeName>
    <alternativeName>
        <fullName evidence="15 19">Cobalamin-5'-phosphate synthase</fullName>
    </alternativeName>
</protein>
<evidence type="ECO:0000256" key="1">
    <source>
        <dbReference type="ARBA" id="ARBA00001946"/>
    </source>
</evidence>
<feature type="transmembrane region" description="Helical" evidence="19">
    <location>
        <begin position="33"/>
        <end position="55"/>
    </location>
</feature>
<comment type="pathway">
    <text evidence="3 19">Cofactor biosynthesis; adenosylcobalamin biosynthesis; adenosylcobalamin from cob(II)yrinate a,c-diamide: step 7/7.</text>
</comment>
<accession>A0A5C7FF30</accession>
<evidence type="ECO:0000313" key="21">
    <source>
        <dbReference type="Proteomes" id="UP000321816"/>
    </source>
</evidence>
<evidence type="ECO:0000256" key="10">
    <source>
        <dbReference type="ARBA" id="ARBA00022692"/>
    </source>
</evidence>
<keyword evidence="11 19" id="KW-0460">Magnesium</keyword>
<comment type="subcellular location">
    <subcellularLocation>
        <location evidence="2 19">Cell membrane</location>
        <topology evidence="2 19">Multi-pass membrane protein</topology>
    </subcellularLocation>
</comment>
<gene>
    <name evidence="19 20" type="primary">cobS</name>
    <name evidence="20" type="ORF">FTX54_003130</name>
</gene>
<evidence type="ECO:0000256" key="8">
    <source>
        <dbReference type="ARBA" id="ARBA00022573"/>
    </source>
</evidence>
<evidence type="ECO:0000256" key="7">
    <source>
        <dbReference type="ARBA" id="ARBA00022475"/>
    </source>
</evidence>
<evidence type="ECO:0000256" key="19">
    <source>
        <dbReference type="HAMAP-Rule" id="MF_00719"/>
    </source>
</evidence>
<dbReference type="Pfam" id="PF02654">
    <property type="entry name" value="CobS"/>
    <property type="match status" value="1"/>
</dbReference>
<evidence type="ECO:0000256" key="4">
    <source>
        <dbReference type="ARBA" id="ARBA00010561"/>
    </source>
</evidence>
<keyword evidence="10 19" id="KW-0812">Transmembrane</keyword>
<dbReference type="GO" id="GO:0008818">
    <property type="term" value="F:cobalamin 5'-phosphate synthase activity"/>
    <property type="evidence" value="ECO:0007669"/>
    <property type="project" value="UniProtKB-UniRule"/>
</dbReference>
<evidence type="ECO:0000256" key="13">
    <source>
        <dbReference type="ARBA" id="ARBA00023136"/>
    </source>
</evidence>
<reference evidence="20 21" key="1">
    <citation type="submission" date="2024-01" db="EMBL/GenBank/DDBJ databases">
        <title>Complete Genome Sequence of Alkalicoccus halolimnae BZ-SZ-XJ29T, a Moderately Halophilic Bacterium Isolated from a Salt Lake.</title>
        <authorList>
            <person name="Zhao B."/>
        </authorList>
    </citation>
    <scope>NUCLEOTIDE SEQUENCE [LARGE SCALE GENOMIC DNA]</scope>
    <source>
        <strain evidence="20 21">BZ-SZ-XJ29</strain>
    </source>
</reference>
<keyword evidence="12 19" id="KW-1133">Transmembrane helix</keyword>